<dbReference type="InterPro" id="IPR033479">
    <property type="entry name" value="dCache_1"/>
</dbReference>
<dbReference type="SMART" id="SM00304">
    <property type="entry name" value="HAMP"/>
    <property type="match status" value="1"/>
</dbReference>
<dbReference type="EMBL" id="QRDZ01000006">
    <property type="protein sequence ID" value="RED84247.1"/>
    <property type="molecule type" value="Genomic_DNA"/>
</dbReference>
<keyword evidence="18" id="KW-1185">Reference proteome</keyword>
<evidence type="ECO:0000259" key="16">
    <source>
        <dbReference type="PROSITE" id="PS50885"/>
    </source>
</evidence>
<evidence type="ECO:0000256" key="12">
    <source>
        <dbReference type="ARBA" id="ARBA00023012"/>
    </source>
</evidence>
<dbReference type="SUPFAM" id="SSF158472">
    <property type="entry name" value="HAMP domain-like"/>
    <property type="match status" value="1"/>
</dbReference>
<keyword evidence="8" id="KW-0547">Nucleotide-binding</keyword>
<evidence type="ECO:0000256" key="3">
    <source>
        <dbReference type="ARBA" id="ARBA00012438"/>
    </source>
</evidence>
<keyword evidence="11 14" id="KW-1133">Transmembrane helix</keyword>
<dbReference type="GO" id="GO:0005524">
    <property type="term" value="F:ATP binding"/>
    <property type="evidence" value="ECO:0007669"/>
    <property type="project" value="UniProtKB-KW"/>
</dbReference>
<comment type="subcellular location">
    <subcellularLocation>
        <location evidence="2">Cell membrane</location>
        <topology evidence="2">Multi-pass membrane protein</topology>
    </subcellularLocation>
</comment>
<dbReference type="CDD" id="cd06225">
    <property type="entry name" value="HAMP"/>
    <property type="match status" value="1"/>
</dbReference>
<protein>
    <recommendedName>
        <fullName evidence="3">histidine kinase</fullName>
        <ecNumber evidence="3">2.7.13.3</ecNumber>
    </recommendedName>
</protein>
<evidence type="ECO:0000259" key="15">
    <source>
        <dbReference type="PROSITE" id="PS50109"/>
    </source>
</evidence>
<comment type="caution">
    <text evidence="17">The sequence shown here is derived from an EMBL/GenBank/DDBJ whole genome shotgun (WGS) entry which is preliminary data.</text>
</comment>
<keyword evidence="12" id="KW-0902">Two-component regulatory system</keyword>
<dbReference type="InterPro" id="IPR003594">
    <property type="entry name" value="HATPase_dom"/>
</dbReference>
<keyword evidence="6" id="KW-0808">Transferase</keyword>
<dbReference type="Pfam" id="PF00672">
    <property type="entry name" value="HAMP"/>
    <property type="match status" value="1"/>
</dbReference>
<evidence type="ECO:0000256" key="13">
    <source>
        <dbReference type="ARBA" id="ARBA00023136"/>
    </source>
</evidence>
<dbReference type="EC" id="2.7.13.3" evidence="3"/>
<reference evidence="17 18" key="1">
    <citation type="submission" date="2018-07" db="EMBL/GenBank/DDBJ databases">
        <title>Genomic Encyclopedia of Type Strains, Phase III (KMG-III): the genomes of soil and plant-associated and newly described type strains.</title>
        <authorList>
            <person name="Whitman W."/>
        </authorList>
    </citation>
    <scope>NUCLEOTIDE SEQUENCE [LARGE SCALE GENOMIC DNA]</scope>
    <source>
        <strain evidence="17 18">CECT 7287</strain>
    </source>
</reference>
<evidence type="ECO:0000256" key="8">
    <source>
        <dbReference type="ARBA" id="ARBA00022741"/>
    </source>
</evidence>
<keyword evidence="7 14" id="KW-0812">Transmembrane</keyword>
<evidence type="ECO:0000256" key="1">
    <source>
        <dbReference type="ARBA" id="ARBA00000085"/>
    </source>
</evidence>
<dbReference type="PANTHER" id="PTHR34220">
    <property type="entry name" value="SENSOR HISTIDINE KINASE YPDA"/>
    <property type="match status" value="1"/>
</dbReference>
<name>A0A3D9KEK7_9BACL</name>
<dbReference type="InterPro" id="IPR004358">
    <property type="entry name" value="Sig_transdc_His_kin-like_C"/>
</dbReference>
<evidence type="ECO:0000256" key="5">
    <source>
        <dbReference type="ARBA" id="ARBA00022553"/>
    </source>
</evidence>
<dbReference type="PROSITE" id="PS50885">
    <property type="entry name" value="HAMP"/>
    <property type="match status" value="1"/>
</dbReference>
<dbReference type="SMART" id="SM00387">
    <property type="entry name" value="HATPase_c"/>
    <property type="match status" value="1"/>
</dbReference>
<dbReference type="AlphaFoldDB" id="A0A3D9KEK7"/>
<dbReference type="PANTHER" id="PTHR34220:SF11">
    <property type="entry name" value="SENSOR PROTEIN KINASE HPTS"/>
    <property type="match status" value="1"/>
</dbReference>
<evidence type="ECO:0000256" key="14">
    <source>
        <dbReference type="SAM" id="Phobius"/>
    </source>
</evidence>
<dbReference type="InterPro" id="IPR010559">
    <property type="entry name" value="Sig_transdc_His_kin_internal"/>
</dbReference>
<feature type="domain" description="HAMP" evidence="16">
    <location>
        <begin position="321"/>
        <end position="374"/>
    </location>
</feature>
<dbReference type="GO" id="GO:0005886">
    <property type="term" value="C:plasma membrane"/>
    <property type="evidence" value="ECO:0007669"/>
    <property type="project" value="UniProtKB-SubCell"/>
</dbReference>
<dbReference type="Pfam" id="PF06580">
    <property type="entry name" value="His_kinase"/>
    <property type="match status" value="1"/>
</dbReference>
<keyword evidence="5" id="KW-0597">Phosphoprotein</keyword>
<dbReference type="PROSITE" id="PS50109">
    <property type="entry name" value="HIS_KIN"/>
    <property type="match status" value="1"/>
</dbReference>
<evidence type="ECO:0000256" key="7">
    <source>
        <dbReference type="ARBA" id="ARBA00022692"/>
    </source>
</evidence>
<feature type="domain" description="Histidine kinase" evidence="15">
    <location>
        <begin position="419"/>
        <end position="608"/>
    </location>
</feature>
<dbReference type="InterPro" id="IPR003660">
    <property type="entry name" value="HAMP_dom"/>
</dbReference>
<evidence type="ECO:0000256" key="6">
    <source>
        <dbReference type="ARBA" id="ARBA00022679"/>
    </source>
</evidence>
<evidence type="ECO:0000256" key="2">
    <source>
        <dbReference type="ARBA" id="ARBA00004651"/>
    </source>
</evidence>
<dbReference type="OrthoDB" id="9776552at2"/>
<organism evidence="17 18">
    <name type="scientific">Cohnella phaseoli</name>
    <dbReference type="NCBI Taxonomy" id="456490"/>
    <lineage>
        <taxon>Bacteria</taxon>
        <taxon>Bacillati</taxon>
        <taxon>Bacillota</taxon>
        <taxon>Bacilli</taxon>
        <taxon>Bacillales</taxon>
        <taxon>Paenibacillaceae</taxon>
        <taxon>Cohnella</taxon>
    </lineage>
</organism>
<evidence type="ECO:0000256" key="9">
    <source>
        <dbReference type="ARBA" id="ARBA00022777"/>
    </source>
</evidence>
<dbReference type="Gene3D" id="6.10.340.10">
    <property type="match status" value="1"/>
</dbReference>
<keyword evidence="13 14" id="KW-0472">Membrane</keyword>
<dbReference type="RefSeq" id="WP_116060407.1">
    <property type="nucleotide sequence ID" value="NZ_QRDZ01000006.1"/>
</dbReference>
<dbReference type="InterPro" id="IPR036890">
    <property type="entry name" value="HATPase_C_sf"/>
</dbReference>
<sequence>MQWNDWRLRTKMAVTFTSLFVVTAAVLGGLTYFHMKRDYTERTLDLVDASLAQMTITLDLYAKDMERLSLAIFGDPIIQRIMRQPTSDYGVQYDNNEITHRLVQLTAPWPHIQGVYLFAEDGRLFNLSKGGAPSNEYSVKQEPWFAKLGDEVEPSMFFWPTGPETMALRDPQLVFSLIRPINDFQYSLPGQRLGYLKIDMSVLALKSILLGSERGDDALPLRYMLVDEGKNVLYDSGDEWTGRTMPDELAEAATVPEGSANWAGTRYLFSSNRSDYSGWTIVAIAPHADVVKQSDKIRSLIVVAIALAIAVVGAASYVLASGISRPLAALAKNMKRVETGDFKVRANDRGYRDEAGRLSRGFNLMLESVDRLIHQVFLLELREKDAKLMALQAQINPHMLFNTLNIMKALSRKQGVHDVADMAENLADLFRYSMKGWNEPTTLEKELENVRHYVRIQEMRYKDRFKFEADVPDSLLRLQMAKLSLQPLVENAIFHGIEKKIEGGSVRLEARMIAESSEANGVLDVEISVADTGPGMPEELVDRFNRAFRQDDSVAELEQELAMEGKSGIGLMNIHKRIRLLFGSPYGLRIESALGAGAKITIRLPNEAETGREKG</sequence>
<evidence type="ECO:0000313" key="17">
    <source>
        <dbReference type="EMBL" id="RED84247.1"/>
    </source>
</evidence>
<evidence type="ECO:0000256" key="4">
    <source>
        <dbReference type="ARBA" id="ARBA00022475"/>
    </source>
</evidence>
<keyword evidence="10" id="KW-0067">ATP-binding</keyword>
<gene>
    <name evidence="17" type="ORF">DFP98_106118</name>
</gene>
<dbReference type="GO" id="GO:0000155">
    <property type="term" value="F:phosphorelay sensor kinase activity"/>
    <property type="evidence" value="ECO:0007669"/>
    <property type="project" value="InterPro"/>
</dbReference>
<dbReference type="InterPro" id="IPR005467">
    <property type="entry name" value="His_kinase_dom"/>
</dbReference>
<feature type="transmembrane region" description="Helical" evidence="14">
    <location>
        <begin position="300"/>
        <end position="320"/>
    </location>
</feature>
<feature type="transmembrane region" description="Helical" evidence="14">
    <location>
        <begin position="12"/>
        <end position="33"/>
    </location>
</feature>
<dbReference type="Proteomes" id="UP000256977">
    <property type="component" value="Unassembled WGS sequence"/>
</dbReference>
<comment type="catalytic activity">
    <reaction evidence="1">
        <text>ATP + protein L-histidine = ADP + protein N-phospho-L-histidine.</text>
        <dbReference type="EC" id="2.7.13.3"/>
    </reaction>
</comment>
<dbReference type="Gene3D" id="3.30.565.10">
    <property type="entry name" value="Histidine kinase-like ATPase, C-terminal domain"/>
    <property type="match status" value="1"/>
</dbReference>
<dbReference type="PRINTS" id="PR00344">
    <property type="entry name" value="BCTRLSENSOR"/>
</dbReference>
<dbReference type="Pfam" id="PF02743">
    <property type="entry name" value="dCache_1"/>
    <property type="match status" value="1"/>
</dbReference>
<dbReference type="SUPFAM" id="SSF55874">
    <property type="entry name" value="ATPase domain of HSP90 chaperone/DNA topoisomerase II/histidine kinase"/>
    <property type="match status" value="1"/>
</dbReference>
<dbReference type="Pfam" id="PF02518">
    <property type="entry name" value="HATPase_c"/>
    <property type="match status" value="1"/>
</dbReference>
<keyword evidence="4" id="KW-1003">Cell membrane</keyword>
<keyword evidence="9 17" id="KW-0418">Kinase</keyword>
<dbReference type="InterPro" id="IPR050640">
    <property type="entry name" value="Bact_2-comp_sensor_kinase"/>
</dbReference>
<evidence type="ECO:0000256" key="10">
    <source>
        <dbReference type="ARBA" id="ARBA00022840"/>
    </source>
</evidence>
<proteinExistence type="predicted"/>
<evidence type="ECO:0000256" key="11">
    <source>
        <dbReference type="ARBA" id="ARBA00022989"/>
    </source>
</evidence>
<evidence type="ECO:0000313" key="18">
    <source>
        <dbReference type="Proteomes" id="UP000256977"/>
    </source>
</evidence>
<accession>A0A3D9KEK7</accession>